<keyword evidence="3" id="KW-0804">Transcription</keyword>
<dbReference type="PRINTS" id="PR00455">
    <property type="entry name" value="HTHTETR"/>
</dbReference>
<dbReference type="InterPro" id="IPR036271">
    <property type="entry name" value="Tet_transcr_reg_TetR-rel_C_sf"/>
</dbReference>
<dbReference type="RefSeq" id="WP_188676216.1">
    <property type="nucleotide sequence ID" value="NZ_BMGP01000002.1"/>
</dbReference>
<dbReference type="GO" id="GO:0000976">
    <property type="term" value="F:transcription cis-regulatory region binding"/>
    <property type="evidence" value="ECO:0007669"/>
    <property type="project" value="TreeGrafter"/>
</dbReference>
<evidence type="ECO:0000313" key="7">
    <source>
        <dbReference type="Proteomes" id="UP000598775"/>
    </source>
</evidence>
<evidence type="ECO:0000256" key="2">
    <source>
        <dbReference type="ARBA" id="ARBA00023125"/>
    </source>
</evidence>
<evidence type="ECO:0000256" key="4">
    <source>
        <dbReference type="PROSITE-ProRule" id="PRU00335"/>
    </source>
</evidence>
<feature type="domain" description="HTH tetR-type" evidence="5">
    <location>
        <begin position="5"/>
        <end position="65"/>
    </location>
</feature>
<dbReference type="InterPro" id="IPR009057">
    <property type="entry name" value="Homeodomain-like_sf"/>
</dbReference>
<dbReference type="PROSITE" id="PS50977">
    <property type="entry name" value="HTH_TETR_2"/>
    <property type="match status" value="1"/>
</dbReference>
<sequence length="193" mass="20148">MPRANLSEAAVLAAAATLADSAGFDAVTVAAVARRLGVQPASLYEHITDRDALLDGLQRVALGELGARLGDEIAGRSAKEALRGFVEAHRAYADEHPGAWQALQRNTSAQTAQSAEKAKVGSLTIAVIRGYPVPADAVIHASRLVGATVNGLLALTRSGAFSHRPDPYEESWLAAVDALDRALTTWPTEGTSA</sequence>
<dbReference type="SUPFAM" id="SSF48498">
    <property type="entry name" value="Tetracyclin repressor-like, C-terminal domain"/>
    <property type="match status" value="1"/>
</dbReference>
<dbReference type="PANTHER" id="PTHR30055:SF239">
    <property type="entry name" value="TRANSCRIPTIONAL REGULATORY PROTEIN"/>
    <property type="match status" value="1"/>
</dbReference>
<evidence type="ECO:0000256" key="3">
    <source>
        <dbReference type="ARBA" id="ARBA00023163"/>
    </source>
</evidence>
<keyword evidence="7" id="KW-1185">Reference proteome</keyword>
<gene>
    <name evidence="6" type="ORF">GCM10011399_15700</name>
</gene>
<dbReference type="AlphaFoldDB" id="A0A917EVY9"/>
<name>A0A917EVY9_9MICO</name>
<evidence type="ECO:0000313" key="6">
    <source>
        <dbReference type="EMBL" id="GGF22960.1"/>
    </source>
</evidence>
<proteinExistence type="predicted"/>
<dbReference type="Pfam" id="PF00440">
    <property type="entry name" value="TetR_N"/>
    <property type="match status" value="1"/>
</dbReference>
<dbReference type="Proteomes" id="UP000598775">
    <property type="component" value="Unassembled WGS sequence"/>
</dbReference>
<dbReference type="InterPro" id="IPR050109">
    <property type="entry name" value="HTH-type_TetR-like_transc_reg"/>
</dbReference>
<keyword evidence="2 4" id="KW-0238">DNA-binding</keyword>
<keyword evidence="1" id="KW-0805">Transcription regulation</keyword>
<accession>A0A917EVY9</accession>
<dbReference type="InterPro" id="IPR001647">
    <property type="entry name" value="HTH_TetR"/>
</dbReference>
<dbReference type="Gene3D" id="1.10.357.10">
    <property type="entry name" value="Tetracycline Repressor, domain 2"/>
    <property type="match status" value="1"/>
</dbReference>
<reference evidence="6 7" key="1">
    <citation type="journal article" date="2014" name="Int. J. Syst. Evol. Microbiol.">
        <title>Complete genome sequence of Corynebacterium casei LMG S-19264T (=DSM 44701T), isolated from a smear-ripened cheese.</title>
        <authorList>
            <consortium name="US DOE Joint Genome Institute (JGI-PGF)"/>
            <person name="Walter F."/>
            <person name="Albersmeier A."/>
            <person name="Kalinowski J."/>
            <person name="Ruckert C."/>
        </authorList>
    </citation>
    <scope>NUCLEOTIDE SEQUENCE [LARGE SCALE GENOMIC DNA]</scope>
    <source>
        <strain evidence="6 7">CGMCC 1.12976</strain>
    </source>
</reference>
<protein>
    <submittedName>
        <fullName evidence="6">TetR family transcriptional regulator</fullName>
    </submittedName>
</protein>
<feature type="DNA-binding region" description="H-T-H motif" evidence="4">
    <location>
        <begin position="28"/>
        <end position="47"/>
    </location>
</feature>
<organism evidence="6 7">
    <name type="scientific">Subtercola lobariae</name>
    <dbReference type="NCBI Taxonomy" id="1588641"/>
    <lineage>
        <taxon>Bacteria</taxon>
        <taxon>Bacillati</taxon>
        <taxon>Actinomycetota</taxon>
        <taxon>Actinomycetes</taxon>
        <taxon>Micrococcales</taxon>
        <taxon>Microbacteriaceae</taxon>
        <taxon>Subtercola</taxon>
    </lineage>
</organism>
<dbReference type="EMBL" id="BMGP01000002">
    <property type="protein sequence ID" value="GGF22960.1"/>
    <property type="molecule type" value="Genomic_DNA"/>
</dbReference>
<comment type="caution">
    <text evidence="6">The sequence shown here is derived from an EMBL/GenBank/DDBJ whole genome shotgun (WGS) entry which is preliminary data.</text>
</comment>
<evidence type="ECO:0000256" key="1">
    <source>
        <dbReference type="ARBA" id="ARBA00023015"/>
    </source>
</evidence>
<dbReference type="Gene3D" id="1.10.10.60">
    <property type="entry name" value="Homeodomain-like"/>
    <property type="match status" value="1"/>
</dbReference>
<dbReference type="SUPFAM" id="SSF46689">
    <property type="entry name" value="Homeodomain-like"/>
    <property type="match status" value="1"/>
</dbReference>
<dbReference type="PANTHER" id="PTHR30055">
    <property type="entry name" value="HTH-TYPE TRANSCRIPTIONAL REGULATOR RUTR"/>
    <property type="match status" value="1"/>
</dbReference>
<dbReference type="Pfam" id="PF13305">
    <property type="entry name" value="TetR_C_33"/>
    <property type="match status" value="1"/>
</dbReference>
<evidence type="ECO:0000259" key="5">
    <source>
        <dbReference type="PROSITE" id="PS50977"/>
    </source>
</evidence>
<dbReference type="InterPro" id="IPR025996">
    <property type="entry name" value="MT1864/Rv1816-like_C"/>
</dbReference>
<dbReference type="GO" id="GO:0003700">
    <property type="term" value="F:DNA-binding transcription factor activity"/>
    <property type="evidence" value="ECO:0007669"/>
    <property type="project" value="TreeGrafter"/>
</dbReference>